<organism evidence="1 2">
    <name type="scientific">Dentiscutata heterogama</name>
    <dbReference type="NCBI Taxonomy" id="1316150"/>
    <lineage>
        <taxon>Eukaryota</taxon>
        <taxon>Fungi</taxon>
        <taxon>Fungi incertae sedis</taxon>
        <taxon>Mucoromycota</taxon>
        <taxon>Glomeromycotina</taxon>
        <taxon>Glomeromycetes</taxon>
        <taxon>Diversisporales</taxon>
        <taxon>Gigasporaceae</taxon>
        <taxon>Dentiscutata</taxon>
    </lineage>
</organism>
<proteinExistence type="predicted"/>
<gene>
    <name evidence="1" type="ORF">DHETER_LOCUS1022</name>
</gene>
<dbReference type="EMBL" id="CAJVPU010000570">
    <property type="protein sequence ID" value="CAG8454871.1"/>
    <property type="molecule type" value="Genomic_DNA"/>
</dbReference>
<sequence>DLKNAMSLYLSLFAIALELYNSKDININNNTISVQMLENNRENEQEQPIQEKISLLQKESITQNNTTNVQQEVFSDLDISDVDNHMTDLDTLLQEEKKSRKLNYS</sequence>
<keyword evidence="2" id="KW-1185">Reference proteome</keyword>
<dbReference type="Proteomes" id="UP000789702">
    <property type="component" value="Unassembled WGS sequence"/>
</dbReference>
<name>A0ACA9K6N4_9GLOM</name>
<reference evidence="1" key="1">
    <citation type="submission" date="2021-06" db="EMBL/GenBank/DDBJ databases">
        <authorList>
            <person name="Kallberg Y."/>
            <person name="Tangrot J."/>
            <person name="Rosling A."/>
        </authorList>
    </citation>
    <scope>NUCLEOTIDE SEQUENCE</scope>
    <source>
        <strain evidence="1">IL203A</strain>
    </source>
</reference>
<evidence type="ECO:0000313" key="1">
    <source>
        <dbReference type="EMBL" id="CAG8454871.1"/>
    </source>
</evidence>
<evidence type="ECO:0000313" key="2">
    <source>
        <dbReference type="Proteomes" id="UP000789702"/>
    </source>
</evidence>
<feature type="non-terminal residue" evidence="1">
    <location>
        <position position="1"/>
    </location>
</feature>
<protein>
    <submittedName>
        <fullName evidence="1">9044_t:CDS:1</fullName>
    </submittedName>
</protein>
<comment type="caution">
    <text evidence="1">The sequence shown here is derived from an EMBL/GenBank/DDBJ whole genome shotgun (WGS) entry which is preliminary data.</text>
</comment>
<accession>A0ACA9K6N4</accession>